<gene>
    <name evidence="1" type="primary">WBGene00277401</name>
</gene>
<accession>A0A8R1UUG8</accession>
<accession>A0A2A6CA49</accession>
<dbReference type="EnsemblMetazoa" id="PPA39032.1">
    <property type="protein sequence ID" value="PPA39032.1"/>
    <property type="gene ID" value="WBGene00277401"/>
</dbReference>
<proteinExistence type="predicted"/>
<dbReference type="AlphaFoldDB" id="A0A2A6CA49"/>
<evidence type="ECO:0000313" key="1">
    <source>
        <dbReference type="EnsemblMetazoa" id="PPA39032.1"/>
    </source>
</evidence>
<keyword evidence="2" id="KW-1185">Reference proteome</keyword>
<sequence length="66" mass="7360">MNILLIFICILACIPLVLTQYPAQFEPVPCKNECRSEGGDVGRCCHLYGYAPIGICIIGSSYCRRY</sequence>
<evidence type="ECO:0000313" key="2">
    <source>
        <dbReference type="Proteomes" id="UP000005239"/>
    </source>
</evidence>
<name>A0A2A6CA49_PRIPA</name>
<reference evidence="2" key="1">
    <citation type="journal article" date="2008" name="Nat. Genet.">
        <title>The Pristionchus pacificus genome provides a unique perspective on nematode lifestyle and parasitism.</title>
        <authorList>
            <person name="Dieterich C."/>
            <person name="Clifton S.W."/>
            <person name="Schuster L.N."/>
            <person name="Chinwalla A."/>
            <person name="Delehaunty K."/>
            <person name="Dinkelacker I."/>
            <person name="Fulton L."/>
            <person name="Fulton R."/>
            <person name="Godfrey J."/>
            <person name="Minx P."/>
            <person name="Mitreva M."/>
            <person name="Roeseler W."/>
            <person name="Tian H."/>
            <person name="Witte H."/>
            <person name="Yang S.P."/>
            <person name="Wilson R.K."/>
            <person name="Sommer R.J."/>
        </authorList>
    </citation>
    <scope>NUCLEOTIDE SEQUENCE [LARGE SCALE GENOMIC DNA]</scope>
    <source>
        <strain evidence="2">PS312</strain>
    </source>
</reference>
<reference evidence="1" key="2">
    <citation type="submission" date="2022-06" db="UniProtKB">
        <authorList>
            <consortium name="EnsemblMetazoa"/>
        </authorList>
    </citation>
    <scope>IDENTIFICATION</scope>
    <source>
        <strain evidence="1">PS312</strain>
    </source>
</reference>
<dbReference type="Proteomes" id="UP000005239">
    <property type="component" value="Unassembled WGS sequence"/>
</dbReference>
<protein>
    <submittedName>
        <fullName evidence="1">Uncharacterized protein</fullName>
    </submittedName>
</protein>
<organism evidence="1 2">
    <name type="scientific">Pristionchus pacificus</name>
    <name type="common">Parasitic nematode worm</name>
    <dbReference type="NCBI Taxonomy" id="54126"/>
    <lineage>
        <taxon>Eukaryota</taxon>
        <taxon>Metazoa</taxon>
        <taxon>Ecdysozoa</taxon>
        <taxon>Nematoda</taxon>
        <taxon>Chromadorea</taxon>
        <taxon>Rhabditida</taxon>
        <taxon>Rhabditina</taxon>
        <taxon>Diplogasteromorpha</taxon>
        <taxon>Diplogasteroidea</taxon>
        <taxon>Neodiplogasteridae</taxon>
        <taxon>Pristionchus</taxon>
    </lineage>
</organism>